<dbReference type="Gene3D" id="1.10.1200.10">
    <property type="entry name" value="ACP-like"/>
    <property type="match status" value="1"/>
</dbReference>
<dbReference type="GO" id="GO:0044550">
    <property type="term" value="P:secondary metabolite biosynthetic process"/>
    <property type="evidence" value="ECO:0007669"/>
    <property type="project" value="TreeGrafter"/>
</dbReference>
<dbReference type="InterPro" id="IPR010071">
    <property type="entry name" value="AA_adenyl_dom"/>
</dbReference>
<dbReference type="Gene3D" id="3.30.300.30">
    <property type="match status" value="1"/>
</dbReference>
<dbReference type="Pfam" id="PF00550">
    <property type="entry name" value="PP-binding"/>
    <property type="match status" value="1"/>
</dbReference>
<dbReference type="SUPFAM" id="SSF56801">
    <property type="entry name" value="Acetyl-CoA synthetase-like"/>
    <property type="match status" value="1"/>
</dbReference>
<dbReference type="EMBL" id="SWBO01000006">
    <property type="protein sequence ID" value="TKB99637.1"/>
    <property type="molecule type" value="Genomic_DNA"/>
</dbReference>
<dbReference type="SUPFAM" id="SSF53474">
    <property type="entry name" value="alpha/beta-Hydrolases"/>
    <property type="match status" value="1"/>
</dbReference>
<evidence type="ECO:0000259" key="1">
    <source>
        <dbReference type="PROSITE" id="PS50075"/>
    </source>
</evidence>
<dbReference type="Pfam" id="PF00975">
    <property type="entry name" value="Thioesterase"/>
    <property type="match status" value="1"/>
</dbReference>
<dbReference type="SUPFAM" id="SSF47336">
    <property type="entry name" value="ACP-like"/>
    <property type="match status" value="1"/>
</dbReference>
<dbReference type="InterPro" id="IPR001031">
    <property type="entry name" value="Thioesterase"/>
</dbReference>
<name>A0A4V5NXJ8_9SPHI</name>
<dbReference type="NCBIfam" id="TIGR01733">
    <property type="entry name" value="AA-adenyl-dom"/>
    <property type="match status" value="1"/>
</dbReference>
<feature type="domain" description="Carrier" evidence="1">
    <location>
        <begin position="511"/>
        <end position="586"/>
    </location>
</feature>
<dbReference type="InterPro" id="IPR025110">
    <property type="entry name" value="AMP-bd_C"/>
</dbReference>
<keyword evidence="3" id="KW-1185">Reference proteome</keyword>
<comment type="caution">
    <text evidence="2">The sequence shown here is derived from an EMBL/GenBank/DDBJ whole genome shotgun (WGS) entry which is preliminary data.</text>
</comment>
<dbReference type="Pfam" id="PF13193">
    <property type="entry name" value="AMP-binding_C"/>
    <property type="match status" value="1"/>
</dbReference>
<dbReference type="Proteomes" id="UP000310477">
    <property type="component" value="Unassembled WGS sequence"/>
</dbReference>
<protein>
    <submittedName>
        <fullName evidence="2">Amino acid adenylation domain-containing protein</fullName>
    </submittedName>
</protein>
<evidence type="ECO:0000313" key="2">
    <source>
        <dbReference type="EMBL" id="TKB99637.1"/>
    </source>
</evidence>
<dbReference type="PANTHER" id="PTHR45527">
    <property type="entry name" value="NONRIBOSOMAL PEPTIDE SYNTHETASE"/>
    <property type="match status" value="1"/>
</dbReference>
<organism evidence="2 3">
    <name type="scientific">Pedobacter cryotolerans</name>
    <dbReference type="NCBI Taxonomy" id="2571270"/>
    <lineage>
        <taxon>Bacteria</taxon>
        <taxon>Pseudomonadati</taxon>
        <taxon>Bacteroidota</taxon>
        <taxon>Sphingobacteriia</taxon>
        <taxon>Sphingobacteriales</taxon>
        <taxon>Sphingobacteriaceae</taxon>
        <taxon>Pedobacter</taxon>
    </lineage>
</organism>
<dbReference type="InterPro" id="IPR045851">
    <property type="entry name" value="AMP-bd_C_sf"/>
</dbReference>
<dbReference type="AlphaFoldDB" id="A0A4V5NXJ8"/>
<dbReference type="InterPro" id="IPR009081">
    <property type="entry name" value="PP-bd_ACP"/>
</dbReference>
<dbReference type="Gene3D" id="3.40.50.1820">
    <property type="entry name" value="alpha/beta hydrolase"/>
    <property type="match status" value="1"/>
</dbReference>
<dbReference type="PROSITE" id="PS00455">
    <property type="entry name" value="AMP_BINDING"/>
    <property type="match status" value="1"/>
</dbReference>
<dbReference type="GO" id="GO:0043041">
    <property type="term" value="P:amino acid activation for nonribosomal peptide biosynthetic process"/>
    <property type="evidence" value="ECO:0007669"/>
    <property type="project" value="TreeGrafter"/>
</dbReference>
<sequence>MVNYFGEKTIPFLIKQQAQQLPNQVAIQHHAKKISYSDLTLASDQLAACFLSKGYKPNDIVAVAMDRSIEMSVCLLALLKAEITYVPIDPTLPVDRISFLMEDSGARTIITANAYSATYSAFPLLLFDELWAVRTQHHYVPKIFNLAHLVYIIYTSGSTGLPKGVGISHQSLLNLLLHRLTEPGVTYTDNMLGLTTMSFDISEEELYLPLIAGAKLTIVDQDVVRDGFALLEIVKKEKITLMQATPYIWQMMIEAGWKEKLPIVAFCGGEALTKQLAEQLLARCKALWNMYGPTETTICALAKQLSIDDELISIGKPITNTEIYILNESLDAVDKGTEGELYIGGLGVANGYISRPALTAEKFIPNPFLMPKQLMYATGDLVKQLPNGDLQFIGRKDTQVKIRGYRIETEEIDFQLKAQPLIKDALVMVHQDKVENARLVAYYTLKNPQNKLTAVAIETILKENLEKLLPAYMVPVDYVLLPNMPLLPSGKIDRKSLPKPLIKNNTSNYVAPSTPNEEIVAQIWMQNTGINKIGVDDDFFELGGTSLIALKTKIQIEKKLAKRLSPSILFKYPTIKQLVNAIENNAAEEFKSLIPIQPNGDKVPLYIVHGIGLNVLGYRSMVAHLKADQPVYGLQAFDDDNEKTIYNNIESIAEFYNSEVLKHNPTGPYAIGGYSIGGIIAFEMVKQLKAKGKEVKLLAMFDTNVQIPTHQFQFGKKIAVKSLRQFEKLKFRLKSIKKAPTKNISYLIQSNIDGVRKLINKQTDFPNYPKYMLVLMKEIMNAFYRYKLVPIAVKIDVFKANNLYFIDDPKYLGWNDYALEGVNVHDVPGNHAEIFKAPHDKELAIKLQCRLDEINVT</sequence>
<dbReference type="Gene3D" id="3.40.50.980">
    <property type="match status" value="2"/>
</dbReference>
<gene>
    <name evidence="2" type="ORF">FA045_12060</name>
</gene>
<reference evidence="2 3" key="1">
    <citation type="submission" date="2019-04" db="EMBL/GenBank/DDBJ databases">
        <title>Pedobacter sp. AR-2-6 sp. nov., isolated from Arctic soil.</title>
        <authorList>
            <person name="Dahal R.H."/>
            <person name="Kim D.-U."/>
        </authorList>
    </citation>
    <scope>NUCLEOTIDE SEQUENCE [LARGE SCALE GENOMIC DNA]</scope>
    <source>
        <strain evidence="2 3">AR-2-6</strain>
    </source>
</reference>
<dbReference type="PANTHER" id="PTHR45527:SF1">
    <property type="entry name" value="FATTY ACID SYNTHASE"/>
    <property type="match status" value="1"/>
</dbReference>
<dbReference type="CDD" id="cd05930">
    <property type="entry name" value="A_NRPS"/>
    <property type="match status" value="1"/>
</dbReference>
<dbReference type="OrthoDB" id="4317020at2"/>
<dbReference type="InterPro" id="IPR000873">
    <property type="entry name" value="AMP-dep_synth/lig_dom"/>
</dbReference>
<dbReference type="InterPro" id="IPR029058">
    <property type="entry name" value="AB_hydrolase_fold"/>
</dbReference>
<dbReference type="PROSITE" id="PS50075">
    <property type="entry name" value="CARRIER"/>
    <property type="match status" value="1"/>
</dbReference>
<dbReference type="FunFam" id="3.40.50.980:FF:000001">
    <property type="entry name" value="Non-ribosomal peptide synthetase"/>
    <property type="match status" value="1"/>
</dbReference>
<dbReference type="Pfam" id="PF00501">
    <property type="entry name" value="AMP-binding"/>
    <property type="match status" value="1"/>
</dbReference>
<evidence type="ECO:0000313" key="3">
    <source>
        <dbReference type="Proteomes" id="UP000310477"/>
    </source>
</evidence>
<proteinExistence type="predicted"/>
<dbReference type="GO" id="GO:0031177">
    <property type="term" value="F:phosphopantetheine binding"/>
    <property type="evidence" value="ECO:0007669"/>
    <property type="project" value="TreeGrafter"/>
</dbReference>
<dbReference type="InterPro" id="IPR020845">
    <property type="entry name" value="AMP-binding_CS"/>
</dbReference>
<dbReference type="Gene3D" id="2.30.38.10">
    <property type="entry name" value="Luciferase, Domain 3"/>
    <property type="match status" value="1"/>
</dbReference>
<dbReference type="GO" id="GO:0005737">
    <property type="term" value="C:cytoplasm"/>
    <property type="evidence" value="ECO:0007669"/>
    <property type="project" value="TreeGrafter"/>
</dbReference>
<dbReference type="RefSeq" id="WP_136877330.1">
    <property type="nucleotide sequence ID" value="NZ_SWBO01000006.1"/>
</dbReference>
<accession>A0A4V5NXJ8</accession>
<dbReference type="InterPro" id="IPR036736">
    <property type="entry name" value="ACP-like_sf"/>
</dbReference>